<name>A0A6N8GHI1_9MICC</name>
<dbReference type="GO" id="GO:0008081">
    <property type="term" value="F:phosphoric diester hydrolase activity"/>
    <property type="evidence" value="ECO:0007669"/>
    <property type="project" value="InterPro"/>
</dbReference>
<dbReference type="AlphaFoldDB" id="A0A6N8GHI1"/>
<dbReference type="Gene3D" id="3.20.20.190">
    <property type="entry name" value="Phosphatidylinositol (PI) phosphodiesterase"/>
    <property type="match status" value="1"/>
</dbReference>
<dbReference type="Proteomes" id="UP000436989">
    <property type="component" value="Unassembled WGS sequence"/>
</dbReference>
<sequence>MKCGAGAAVPHRPAVAVRGQRRGASRAAGAVGWTGGRAPHRTSASDVRTCRLSRAPAAPSAPRTVPPGPWPPTGRTAVTHVTTEQHGTRPGVAARARALLLAAVPFAGNLLTGAAGAALVRHVGSPAPGTRTPVPRDWPTTFAHRGGAEVAPENTLEAFRAAAALGDVVLELDVQVSADGTAVLMHDLTVDRTTDGTGAVAVLSTAQLQRLDAGHAFTPDGETFPWRGRGVRVPTLAEVYASFPDHRVAIELKGNRPGAEEVVWRTVRAAGAQDRTLVAANRTASIRRFRRASGGAVPTAAAVTEFAAFRLLCLLGRQDRHALPFQGLQPPDTLLGLRVLTPRLLRAAQQAGLRVDVWTIDREEDMRRLLAWGVDGVMTDQPDLLSRVVREA</sequence>
<dbReference type="InterPro" id="IPR017946">
    <property type="entry name" value="PLC-like_Pdiesterase_TIM-brl"/>
</dbReference>
<dbReference type="PANTHER" id="PTHR46211">
    <property type="entry name" value="GLYCEROPHOSPHORYL DIESTER PHOSPHODIESTERASE"/>
    <property type="match status" value="1"/>
</dbReference>
<comment type="caution">
    <text evidence="3">The sequence shown here is derived from an EMBL/GenBank/DDBJ whole genome shotgun (WGS) entry which is preliminary data.</text>
</comment>
<feature type="compositionally biased region" description="Low complexity" evidence="1">
    <location>
        <begin position="1"/>
        <end position="18"/>
    </location>
</feature>
<dbReference type="EMBL" id="WOGU01000001">
    <property type="protein sequence ID" value="MUN61707.1"/>
    <property type="molecule type" value="Genomic_DNA"/>
</dbReference>
<protein>
    <submittedName>
        <fullName evidence="3">Glycerophosphodiester phosphodiesterase</fullName>
    </submittedName>
</protein>
<feature type="compositionally biased region" description="Low complexity" evidence="1">
    <location>
        <begin position="53"/>
        <end position="63"/>
    </location>
</feature>
<feature type="region of interest" description="Disordered" evidence="1">
    <location>
        <begin position="1"/>
        <end position="77"/>
    </location>
</feature>
<dbReference type="PANTHER" id="PTHR46211:SF14">
    <property type="entry name" value="GLYCEROPHOSPHODIESTER PHOSPHODIESTERASE"/>
    <property type="match status" value="1"/>
</dbReference>
<dbReference type="CDD" id="cd08561">
    <property type="entry name" value="GDPD_cytoplasmic_ScUgpQ2_like"/>
    <property type="match status" value="1"/>
</dbReference>
<evidence type="ECO:0000256" key="1">
    <source>
        <dbReference type="SAM" id="MobiDB-lite"/>
    </source>
</evidence>
<feature type="domain" description="GP-PDE" evidence="2">
    <location>
        <begin position="139"/>
        <end position="389"/>
    </location>
</feature>
<evidence type="ECO:0000259" key="2">
    <source>
        <dbReference type="PROSITE" id="PS51704"/>
    </source>
</evidence>
<dbReference type="SUPFAM" id="SSF51695">
    <property type="entry name" value="PLC-like phosphodiesterases"/>
    <property type="match status" value="1"/>
</dbReference>
<evidence type="ECO:0000313" key="3">
    <source>
        <dbReference type="EMBL" id="MUN61707.1"/>
    </source>
</evidence>
<dbReference type="GO" id="GO:0006629">
    <property type="term" value="P:lipid metabolic process"/>
    <property type="evidence" value="ECO:0007669"/>
    <property type="project" value="InterPro"/>
</dbReference>
<organism evidence="3 4">
    <name type="scientific">Kocuria sediminis</name>
    <dbReference type="NCBI Taxonomy" id="1038857"/>
    <lineage>
        <taxon>Bacteria</taxon>
        <taxon>Bacillati</taxon>
        <taxon>Actinomycetota</taxon>
        <taxon>Actinomycetes</taxon>
        <taxon>Micrococcales</taxon>
        <taxon>Micrococcaceae</taxon>
        <taxon>Kocuria</taxon>
    </lineage>
</organism>
<accession>A0A6N8GHI1</accession>
<gene>
    <name evidence="3" type="ORF">GMA12_00820</name>
</gene>
<dbReference type="Pfam" id="PF03009">
    <property type="entry name" value="GDPD"/>
    <property type="match status" value="1"/>
</dbReference>
<dbReference type="InterPro" id="IPR030395">
    <property type="entry name" value="GP_PDE_dom"/>
</dbReference>
<reference evidence="3 4" key="1">
    <citation type="submission" date="2019-12" db="EMBL/GenBank/DDBJ databases">
        <authorList>
            <person name="Shi Y."/>
        </authorList>
    </citation>
    <scope>NUCLEOTIDE SEQUENCE [LARGE SCALE GENOMIC DNA]</scope>
    <source>
        <strain evidence="3 4">JCM 17929</strain>
    </source>
</reference>
<evidence type="ECO:0000313" key="4">
    <source>
        <dbReference type="Proteomes" id="UP000436989"/>
    </source>
</evidence>
<dbReference type="PROSITE" id="PS51704">
    <property type="entry name" value="GP_PDE"/>
    <property type="match status" value="1"/>
</dbReference>
<proteinExistence type="predicted"/>
<keyword evidence="4" id="KW-1185">Reference proteome</keyword>